<evidence type="ECO:0000313" key="3">
    <source>
        <dbReference type="Proteomes" id="UP000494106"/>
    </source>
</evidence>
<evidence type="ECO:0000313" key="2">
    <source>
        <dbReference type="EMBL" id="CAB3243014.1"/>
    </source>
</evidence>
<gene>
    <name evidence="2" type="ORF">APLA_LOCUS9298</name>
</gene>
<dbReference type="Pfam" id="PF25597">
    <property type="entry name" value="SH3_retrovirus"/>
    <property type="match status" value="1"/>
</dbReference>
<name>A0A8S1A445_ARCPL</name>
<keyword evidence="3" id="KW-1185">Reference proteome</keyword>
<feature type="domain" description="Retroviral polymerase SH3-like" evidence="1">
    <location>
        <begin position="46"/>
        <end position="78"/>
    </location>
</feature>
<organism evidence="2 3">
    <name type="scientific">Arctia plantaginis</name>
    <name type="common">Wood tiger moth</name>
    <name type="synonym">Phalaena plantaginis</name>
    <dbReference type="NCBI Taxonomy" id="874455"/>
    <lineage>
        <taxon>Eukaryota</taxon>
        <taxon>Metazoa</taxon>
        <taxon>Ecdysozoa</taxon>
        <taxon>Arthropoda</taxon>
        <taxon>Hexapoda</taxon>
        <taxon>Insecta</taxon>
        <taxon>Pterygota</taxon>
        <taxon>Neoptera</taxon>
        <taxon>Endopterygota</taxon>
        <taxon>Lepidoptera</taxon>
        <taxon>Glossata</taxon>
        <taxon>Ditrysia</taxon>
        <taxon>Noctuoidea</taxon>
        <taxon>Erebidae</taxon>
        <taxon>Arctiinae</taxon>
        <taxon>Arctia</taxon>
    </lineage>
</organism>
<dbReference type="AlphaFoldDB" id="A0A8S1A445"/>
<sequence length="78" mass="9219">MEAVNTTAYILNRTGKGREEDKTSFQLWEKKDYDISKLDKTFGTEVHTHILKEIRRKWDGKAEKGIFVGYEYSKGYRI</sequence>
<dbReference type="EMBL" id="CADEBC010000519">
    <property type="protein sequence ID" value="CAB3243014.1"/>
    <property type="molecule type" value="Genomic_DNA"/>
</dbReference>
<evidence type="ECO:0000259" key="1">
    <source>
        <dbReference type="Pfam" id="PF25597"/>
    </source>
</evidence>
<protein>
    <recommendedName>
        <fullName evidence="1">Retroviral polymerase SH3-like domain-containing protein</fullName>
    </recommendedName>
</protein>
<dbReference type="InterPro" id="IPR057670">
    <property type="entry name" value="SH3_retrovirus"/>
</dbReference>
<dbReference type="OrthoDB" id="413361at2759"/>
<reference evidence="2 3" key="1">
    <citation type="submission" date="2020-04" db="EMBL/GenBank/DDBJ databases">
        <authorList>
            <person name="Wallbank WR R."/>
            <person name="Pardo Diaz C."/>
            <person name="Kozak K."/>
            <person name="Martin S."/>
            <person name="Jiggins C."/>
            <person name="Moest M."/>
            <person name="Warren A I."/>
            <person name="Byers J.R.P. K."/>
            <person name="Montejo-Kovacevich G."/>
            <person name="Yen C E."/>
        </authorList>
    </citation>
    <scope>NUCLEOTIDE SEQUENCE [LARGE SCALE GENOMIC DNA]</scope>
</reference>
<comment type="caution">
    <text evidence="2">The sequence shown here is derived from an EMBL/GenBank/DDBJ whole genome shotgun (WGS) entry which is preliminary data.</text>
</comment>
<dbReference type="Proteomes" id="UP000494106">
    <property type="component" value="Unassembled WGS sequence"/>
</dbReference>
<accession>A0A8S1A445</accession>
<proteinExistence type="predicted"/>